<dbReference type="Proteomes" id="UP000186917">
    <property type="component" value="Unassembled WGS sequence"/>
</dbReference>
<evidence type="ECO:0000313" key="2">
    <source>
        <dbReference type="EMBL" id="SIT24733.1"/>
    </source>
</evidence>
<dbReference type="PROSITE" id="PS51257">
    <property type="entry name" value="PROKAR_LIPOPROTEIN"/>
    <property type="match status" value="1"/>
</dbReference>
<accession>A0A173MFB0</accession>
<dbReference type="OrthoDB" id="664300at2"/>
<keyword evidence="1" id="KW-0732">Signal</keyword>
<dbReference type="RefSeq" id="WP_144264082.1">
    <property type="nucleotide sequence ID" value="NZ_AP017422.1"/>
</dbReference>
<protein>
    <recommendedName>
        <fullName evidence="4">YD repeat-containing protein</fullName>
    </recommendedName>
</protein>
<evidence type="ECO:0000313" key="3">
    <source>
        <dbReference type="Proteomes" id="UP000186917"/>
    </source>
</evidence>
<feature type="chain" id="PRO_5030022867" description="YD repeat-containing protein" evidence="1">
    <location>
        <begin position="20"/>
        <end position="253"/>
    </location>
</feature>
<dbReference type="STRING" id="477680.SAMN05421788_106179"/>
<gene>
    <name evidence="2" type="ORF">SAMN05421788_106179</name>
</gene>
<evidence type="ECO:0000256" key="1">
    <source>
        <dbReference type="SAM" id="SignalP"/>
    </source>
</evidence>
<organism evidence="2 3">
    <name type="scientific">Filimonas lacunae</name>
    <dbReference type="NCBI Taxonomy" id="477680"/>
    <lineage>
        <taxon>Bacteria</taxon>
        <taxon>Pseudomonadati</taxon>
        <taxon>Bacteroidota</taxon>
        <taxon>Chitinophagia</taxon>
        <taxon>Chitinophagales</taxon>
        <taxon>Chitinophagaceae</taxon>
        <taxon>Filimonas</taxon>
    </lineage>
</organism>
<proteinExistence type="predicted"/>
<name>A0A173MFB0_9BACT</name>
<keyword evidence="3" id="KW-1185">Reference proteome</keyword>
<dbReference type="KEGG" id="fln:FLA_2133"/>
<dbReference type="EMBL" id="FTOR01000006">
    <property type="protein sequence ID" value="SIT24733.1"/>
    <property type="molecule type" value="Genomic_DNA"/>
</dbReference>
<dbReference type="AlphaFoldDB" id="A0A173MFB0"/>
<sequence length="253" mass="28804">MKRFFVPVLMLAIATTSCSKNDSTPETGTSVNKLYRVVNSGPTGAYAHTYNYGANKMVIKDSTETGTWADSVVFTNNRPSALIGADKNYTFEYNANGQVLKAVLFEDRYDSLVYNQDGTVATVFEFQYGTVRESRQFTWANGNITQMIRLYNGNTPQTIYKYSYDDKINPYYNVASSLLWYYIDDFYFGSKNNITKITLSDANTPNEIYEVNTYTYTYNSDNQPATCIFKNGDTEAEMNVLENLVYQYKTSTN</sequence>
<feature type="signal peptide" evidence="1">
    <location>
        <begin position="1"/>
        <end position="19"/>
    </location>
</feature>
<evidence type="ECO:0008006" key="4">
    <source>
        <dbReference type="Google" id="ProtNLM"/>
    </source>
</evidence>
<reference evidence="3" key="1">
    <citation type="submission" date="2017-01" db="EMBL/GenBank/DDBJ databases">
        <authorList>
            <person name="Varghese N."/>
            <person name="Submissions S."/>
        </authorList>
    </citation>
    <scope>NUCLEOTIDE SEQUENCE [LARGE SCALE GENOMIC DNA]</scope>
    <source>
        <strain evidence="3">DSM 21054</strain>
    </source>
</reference>